<feature type="region of interest" description="Disordered" evidence="7">
    <location>
        <begin position="1"/>
        <end position="34"/>
    </location>
</feature>
<dbReference type="PROSITE" id="PS00975">
    <property type="entry name" value="NMT_1"/>
    <property type="match status" value="1"/>
</dbReference>
<dbReference type="GO" id="GO:0004379">
    <property type="term" value="F:glycylpeptide N-tetradecanoyltransferase activity"/>
    <property type="evidence" value="ECO:0007669"/>
    <property type="project" value="UniProtKB-EC"/>
</dbReference>
<dbReference type="InterPro" id="IPR016181">
    <property type="entry name" value="Acyl_CoA_acyltransferase"/>
</dbReference>
<evidence type="ECO:0000256" key="5">
    <source>
        <dbReference type="RuleBase" id="RU000586"/>
    </source>
</evidence>
<dbReference type="SUPFAM" id="SSF55729">
    <property type="entry name" value="Acyl-CoA N-acyltransferases (Nat)"/>
    <property type="match status" value="2"/>
</dbReference>
<dbReference type="Pfam" id="PF02799">
    <property type="entry name" value="NMT_C"/>
    <property type="match status" value="1"/>
</dbReference>
<dbReference type="EMBL" id="AGSI01000001">
    <property type="protein sequence ID" value="EIE27786.1"/>
    <property type="molecule type" value="Genomic_DNA"/>
</dbReference>
<keyword evidence="3 5" id="KW-0808">Transferase</keyword>
<dbReference type="KEGG" id="csl:COCSUDRAFT_39358"/>
<evidence type="ECO:0000259" key="8">
    <source>
        <dbReference type="Pfam" id="PF01233"/>
    </source>
</evidence>
<keyword evidence="4 5" id="KW-0012">Acyltransferase</keyword>
<evidence type="ECO:0000259" key="9">
    <source>
        <dbReference type="Pfam" id="PF02799"/>
    </source>
</evidence>
<dbReference type="Gene3D" id="3.40.630.170">
    <property type="match status" value="1"/>
</dbReference>
<dbReference type="FunFam" id="3.40.630.170:FF:000001">
    <property type="entry name" value="Glycylpeptide N-tetradecanoyltransferase"/>
    <property type="match status" value="1"/>
</dbReference>
<dbReference type="InterPro" id="IPR000903">
    <property type="entry name" value="NMT"/>
</dbReference>
<feature type="domain" description="Glycylpeptide N-tetradecanoyltransferase C-terminal" evidence="9">
    <location>
        <begin position="253"/>
        <end position="436"/>
    </location>
</feature>
<proteinExistence type="inferred from homology"/>
<keyword evidence="11" id="KW-1185">Reference proteome</keyword>
<evidence type="ECO:0000313" key="11">
    <source>
        <dbReference type="Proteomes" id="UP000007264"/>
    </source>
</evidence>
<dbReference type="Proteomes" id="UP000007264">
    <property type="component" value="Unassembled WGS sequence"/>
</dbReference>
<dbReference type="EC" id="2.3.1.97" evidence="2 5"/>
<feature type="domain" description="Glycylpeptide N-tetradecanoyltransferase N-terminal" evidence="8">
    <location>
        <begin position="79"/>
        <end position="237"/>
    </location>
</feature>
<name>I0ZAW7_COCSC</name>
<dbReference type="RefSeq" id="XP_005652330.1">
    <property type="nucleotide sequence ID" value="XM_005652273.1"/>
</dbReference>
<dbReference type="STRING" id="574566.I0ZAW7"/>
<dbReference type="InterPro" id="IPR022677">
    <property type="entry name" value="NMT_C"/>
</dbReference>
<dbReference type="GeneID" id="17045801"/>
<organism evidence="10 11">
    <name type="scientific">Coccomyxa subellipsoidea (strain C-169)</name>
    <name type="common">Green microalga</name>
    <dbReference type="NCBI Taxonomy" id="574566"/>
    <lineage>
        <taxon>Eukaryota</taxon>
        <taxon>Viridiplantae</taxon>
        <taxon>Chlorophyta</taxon>
        <taxon>core chlorophytes</taxon>
        <taxon>Trebouxiophyceae</taxon>
        <taxon>Trebouxiophyceae incertae sedis</taxon>
        <taxon>Coccomyxaceae</taxon>
        <taxon>Coccomyxa</taxon>
        <taxon>Coccomyxa subellipsoidea</taxon>
    </lineage>
</organism>
<evidence type="ECO:0000256" key="2">
    <source>
        <dbReference type="ARBA" id="ARBA00012923"/>
    </source>
</evidence>
<evidence type="ECO:0000313" key="10">
    <source>
        <dbReference type="EMBL" id="EIE27786.1"/>
    </source>
</evidence>
<accession>I0ZAW7</accession>
<evidence type="ECO:0000256" key="1">
    <source>
        <dbReference type="ARBA" id="ARBA00009469"/>
    </source>
</evidence>
<protein>
    <recommendedName>
        <fullName evidence="2 5">Glycylpeptide N-tetradecanoyltransferase</fullName>
        <ecNumber evidence="2 5">2.3.1.97</ecNumber>
    </recommendedName>
</protein>
<dbReference type="InterPro" id="IPR022678">
    <property type="entry name" value="NMT_CS"/>
</dbReference>
<feature type="compositionally biased region" description="Basic and acidic residues" evidence="7">
    <location>
        <begin position="1"/>
        <end position="11"/>
    </location>
</feature>
<comment type="similarity">
    <text evidence="1 6">Belongs to the NMT family.</text>
</comment>
<comment type="function">
    <text evidence="5">Adds a myristoyl group to the N-terminal glycine residue of certain cellular proteins.</text>
</comment>
<sequence>MGKSQKEKPDENGNAVSTAPKAPDGAASSGQRALQEQMIQMHLRSQQEDMKKTYAFWETQPVAQFTEDASTSQTLEEGPIDAPKTIADVRPEPYNLPAGFEWSTCDVNDKKTVEEVYQLLTMNYVEDDDNMFRFKYSQEFLKWALQPPGWQADWVLGVRVSGSRKLVAFITGVPASMRARQATISMVEINFLCVHKKLRQKRLAPVLIKEITRRVNLRGIWQAAYTAGVLLPKPVATAQYWHRSLNPKKLISVGFSRLAPRMTMARTLKLFKLPEQTQTPGIRPLEERDVEQVTELLRVYLAKFELAPEFTKEEVWHYLEPQEGVIDAYVVEGPDGTVTDLASYYTLPSTIIGNTQYDTLKAAFMYYTVAAKTPLPQLMQDLLVLALRKGHDVFNALDIFDNETFLKDLKFGIGDGRLRYYLYNWRLKEELKAEQIGLVLL</sequence>
<reference evidence="10 11" key="1">
    <citation type="journal article" date="2012" name="Genome Biol.">
        <title>The genome of the polar eukaryotic microalga coccomyxa subellipsoidea reveals traits of cold adaptation.</title>
        <authorList>
            <person name="Blanc G."/>
            <person name="Agarkova I."/>
            <person name="Grimwood J."/>
            <person name="Kuo A."/>
            <person name="Brueggeman A."/>
            <person name="Dunigan D."/>
            <person name="Gurnon J."/>
            <person name="Ladunga I."/>
            <person name="Lindquist E."/>
            <person name="Lucas S."/>
            <person name="Pangilinan J."/>
            <person name="Proschold T."/>
            <person name="Salamov A."/>
            <person name="Schmutz J."/>
            <person name="Weeks D."/>
            <person name="Yamada T."/>
            <person name="Claverie J.M."/>
            <person name="Grigoriev I."/>
            <person name="Van Etten J."/>
            <person name="Lomsadze A."/>
            <person name="Borodovsky M."/>
        </authorList>
    </citation>
    <scope>NUCLEOTIDE SEQUENCE [LARGE SCALE GENOMIC DNA]</scope>
    <source>
        <strain evidence="10 11">C-169</strain>
    </source>
</reference>
<evidence type="ECO:0000256" key="7">
    <source>
        <dbReference type="SAM" id="MobiDB-lite"/>
    </source>
</evidence>
<dbReference type="AlphaFoldDB" id="I0ZAW7"/>
<dbReference type="PANTHER" id="PTHR11377">
    <property type="entry name" value="N-MYRISTOYL TRANSFERASE"/>
    <property type="match status" value="1"/>
</dbReference>
<dbReference type="InterPro" id="IPR022676">
    <property type="entry name" value="NMT_N"/>
</dbReference>
<dbReference type="PANTHER" id="PTHR11377:SF5">
    <property type="entry name" value="GLYCYLPEPTIDE N-TETRADECANOYLTRANSFERASE"/>
    <property type="match status" value="1"/>
</dbReference>
<dbReference type="Pfam" id="PF01233">
    <property type="entry name" value="NMT"/>
    <property type="match status" value="1"/>
</dbReference>
<dbReference type="eggNOG" id="KOG2779">
    <property type="taxonomic scope" value="Eukaryota"/>
</dbReference>
<gene>
    <name evidence="10" type="ORF">COCSUDRAFT_39358</name>
</gene>
<comment type="catalytic activity">
    <reaction evidence="5">
        <text>N-terminal glycyl-[protein] + tetradecanoyl-CoA = N-tetradecanoylglycyl-[protein] + CoA + H(+)</text>
        <dbReference type="Rhea" id="RHEA:15521"/>
        <dbReference type="Rhea" id="RHEA-COMP:12666"/>
        <dbReference type="Rhea" id="RHEA-COMP:12667"/>
        <dbReference type="ChEBI" id="CHEBI:15378"/>
        <dbReference type="ChEBI" id="CHEBI:57287"/>
        <dbReference type="ChEBI" id="CHEBI:57385"/>
        <dbReference type="ChEBI" id="CHEBI:64723"/>
        <dbReference type="ChEBI" id="CHEBI:133050"/>
        <dbReference type="EC" id="2.3.1.97"/>
    </reaction>
</comment>
<dbReference type="PROSITE" id="PS00976">
    <property type="entry name" value="NMT_2"/>
    <property type="match status" value="1"/>
</dbReference>
<dbReference type="PIRSF" id="PIRSF015892">
    <property type="entry name" value="N-myristl_transf"/>
    <property type="match status" value="1"/>
</dbReference>
<comment type="caution">
    <text evidence="10">The sequence shown here is derived from an EMBL/GenBank/DDBJ whole genome shotgun (WGS) entry which is preliminary data.</text>
</comment>
<evidence type="ECO:0000256" key="6">
    <source>
        <dbReference type="RuleBase" id="RU004178"/>
    </source>
</evidence>
<evidence type="ECO:0000256" key="4">
    <source>
        <dbReference type="ARBA" id="ARBA00023315"/>
    </source>
</evidence>
<dbReference type="OrthoDB" id="60315at2759"/>
<evidence type="ECO:0000256" key="3">
    <source>
        <dbReference type="ARBA" id="ARBA00022679"/>
    </source>
</evidence>
<dbReference type="GO" id="GO:0005737">
    <property type="term" value="C:cytoplasm"/>
    <property type="evidence" value="ECO:0007669"/>
    <property type="project" value="TreeGrafter"/>
</dbReference>
<dbReference type="FunFam" id="3.40.630.30:FF:000042">
    <property type="entry name" value="Glycylpeptide N-tetradecanoyltransferase"/>
    <property type="match status" value="1"/>
</dbReference>